<dbReference type="Gene3D" id="3.20.20.80">
    <property type="entry name" value="Glycosidases"/>
    <property type="match status" value="1"/>
</dbReference>
<dbReference type="InterPro" id="IPR001547">
    <property type="entry name" value="Glyco_hydro_5"/>
</dbReference>
<proteinExistence type="inferred from homology"/>
<name>A0A9W4XG74_9PLEO</name>
<feature type="signal peptide" evidence="6">
    <location>
        <begin position="1"/>
        <end position="20"/>
    </location>
</feature>
<protein>
    <recommendedName>
        <fullName evidence="7">Glycoside hydrolase family 5 domain-containing protein</fullName>
    </recommendedName>
</protein>
<evidence type="ECO:0000256" key="2">
    <source>
        <dbReference type="ARBA" id="ARBA00022801"/>
    </source>
</evidence>
<evidence type="ECO:0000256" key="3">
    <source>
        <dbReference type="ARBA" id="ARBA00023295"/>
    </source>
</evidence>
<gene>
    <name evidence="8" type="ORF">PDIGIT_LOCUS3570</name>
</gene>
<evidence type="ECO:0000256" key="1">
    <source>
        <dbReference type="ARBA" id="ARBA00005641"/>
    </source>
</evidence>
<keyword evidence="9" id="KW-1185">Reference proteome</keyword>
<dbReference type="PANTHER" id="PTHR31297:SF8">
    <property type="entry name" value="GLYCOSIDE HYDROLASE FAMILY 5 DOMAIN-CONTAINING PROTEIN"/>
    <property type="match status" value="1"/>
</dbReference>
<comment type="similarity">
    <text evidence="1 5">Belongs to the glycosyl hydrolase 5 (cellulase A) family.</text>
</comment>
<accession>A0A9W4XG74</accession>
<evidence type="ECO:0000313" key="9">
    <source>
        <dbReference type="Proteomes" id="UP001152607"/>
    </source>
</evidence>
<dbReference type="EMBL" id="CAOQHR010000002">
    <property type="protein sequence ID" value="CAI6320308.1"/>
    <property type="molecule type" value="Genomic_DNA"/>
</dbReference>
<evidence type="ECO:0000313" key="8">
    <source>
        <dbReference type="EMBL" id="CAI6320308.1"/>
    </source>
</evidence>
<dbReference type="AlphaFoldDB" id="A0A9W4XG74"/>
<dbReference type="Proteomes" id="UP001152607">
    <property type="component" value="Unassembled WGS sequence"/>
</dbReference>
<keyword evidence="2 5" id="KW-0378">Hydrolase</keyword>
<keyword evidence="4" id="KW-0961">Cell wall biogenesis/degradation</keyword>
<keyword evidence="6" id="KW-0732">Signal</keyword>
<dbReference type="Pfam" id="PF00150">
    <property type="entry name" value="Cellulase"/>
    <property type="match status" value="1"/>
</dbReference>
<dbReference type="GO" id="GO:0005576">
    <property type="term" value="C:extracellular region"/>
    <property type="evidence" value="ECO:0007669"/>
    <property type="project" value="TreeGrafter"/>
</dbReference>
<keyword evidence="3 5" id="KW-0326">Glycosidase</keyword>
<evidence type="ECO:0000259" key="7">
    <source>
        <dbReference type="Pfam" id="PF00150"/>
    </source>
</evidence>
<dbReference type="InterPro" id="IPR017853">
    <property type="entry name" value="GH"/>
</dbReference>
<feature type="domain" description="Glycoside hydrolase family 5" evidence="7">
    <location>
        <begin position="102"/>
        <end position="326"/>
    </location>
</feature>
<feature type="chain" id="PRO_5040957050" description="Glycoside hydrolase family 5 domain-containing protein" evidence="6">
    <location>
        <begin position="21"/>
        <end position="425"/>
    </location>
</feature>
<comment type="caution">
    <text evidence="8">The sequence shown here is derived from an EMBL/GenBank/DDBJ whole genome shotgun (WGS) entry which is preliminary data.</text>
</comment>
<organism evidence="8 9">
    <name type="scientific">Periconia digitata</name>
    <dbReference type="NCBI Taxonomy" id="1303443"/>
    <lineage>
        <taxon>Eukaryota</taxon>
        <taxon>Fungi</taxon>
        <taxon>Dikarya</taxon>
        <taxon>Ascomycota</taxon>
        <taxon>Pezizomycotina</taxon>
        <taxon>Dothideomycetes</taxon>
        <taxon>Pleosporomycetidae</taxon>
        <taxon>Pleosporales</taxon>
        <taxon>Massarineae</taxon>
        <taxon>Periconiaceae</taxon>
        <taxon>Periconia</taxon>
    </lineage>
</organism>
<dbReference type="GO" id="GO:0004338">
    <property type="term" value="F:glucan exo-1,3-beta-glucosidase activity"/>
    <property type="evidence" value="ECO:0007669"/>
    <property type="project" value="TreeGrafter"/>
</dbReference>
<dbReference type="OrthoDB" id="62120at2759"/>
<dbReference type="GO" id="GO:0009986">
    <property type="term" value="C:cell surface"/>
    <property type="evidence" value="ECO:0007669"/>
    <property type="project" value="TreeGrafter"/>
</dbReference>
<dbReference type="SUPFAM" id="SSF51445">
    <property type="entry name" value="(Trans)glycosidases"/>
    <property type="match status" value="1"/>
</dbReference>
<sequence length="425" mass="47757">MHIRFSLAVCLAAAIAISSAAPTIKRADVLENRTAAFDWASTKIKGVNIGGWLVLEPFISPSIFWAHSTNEITVSDEWTLCEQLGKDKCYETLKAHWDGFVSLQDFQKISGAGFNTVRIPVGYWAYISGDGAPYVSGAADYLEKAVTWARQTGLKVIIDLHGAPKSQNGFDHSGHKQSAPGWGDGDSIPQTHRALKTLEQKYAIPEMQDVVIAIELLNEPALNALDENMVKQFYKDGYYNLREISDTAVMMHDGFWDPSYFNEFLTPEDNNAQKVVLDHHEYQLFTEYEVALTPTEHKTLTCNSIHKYDQGDKWIIVGEWSGAMTDCAPHINGFKLGSRYESKGIGSCSGKSGKVKDWSDEWKNDVRGYIEVQLDAFEARTNGWVFWNFKTEGDAGEWDLFQLLDAGVFPQPLNERKFGKYCTNF</sequence>
<dbReference type="InterPro" id="IPR050386">
    <property type="entry name" value="Glycosyl_hydrolase_5"/>
</dbReference>
<evidence type="ECO:0000256" key="6">
    <source>
        <dbReference type="SAM" id="SignalP"/>
    </source>
</evidence>
<dbReference type="GO" id="GO:0009251">
    <property type="term" value="P:glucan catabolic process"/>
    <property type="evidence" value="ECO:0007669"/>
    <property type="project" value="TreeGrafter"/>
</dbReference>
<evidence type="ECO:0000256" key="4">
    <source>
        <dbReference type="ARBA" id="ARBA00023316"/>
    </source>
</evidence>
<reference evidence="8" key="1">
    <citation type="submission" date="2023-01" db="EMBL/GenBank/DDBJ databases">
        <authorList>
            <person name="Van Ghelder C."/>
            <person name="Rancurel C."/>
        </authorList>
    </citation>
    <scope>NUCLEOTIDE SEQUENCE</scope>
    <source>
        <strain evidence="8">CNCM I-4278</strain>
    </source>
</reference>
<dbReference type="GO" id="GO:0071555">
    <property type="term" value="P:cell wall organization"/>
    <property type="evidence" value="ECO:0007669"/>
    <property type="project" value="UniProtKB-KW"/>
</dbReference>
<dbReference type="PANTHER" id="PTHR31297">
    <property type="entry name" value="GLUCAN ENDO-1,6-BETA-GLUCOSIDASE B"/>
    <property type="match status" value="1"/>
</dbReference>
<evidence type="ECO:0000256" key="5">
    <source>
        <dbReference type="RuleBase" id="RU361153"/>
    </source>
</evidence>